<keyword evidence="5 8" id="KW-0812">Transmembrane</keyword>
<dbReference type="PANTHER" id="PTHR42929:SF1">
    <property type="entry name" value="INNER MEMBRANE ABC TRANSPORTER PERMEASE PROTEIN YDCU-RELATED"/>
    <property type="match status" value="1"/>
</dbReference>
<accession>A0A1M6J291</accession>
<dbReference type="GO" id="GO:0005886">
    <property type="term" value="C:plasma membrane"/>
    <property type="evidence" value="ECO:0007669"/>
    <property type="project" value="UniProtKB-SubCell"/>
</dbReference>
<keyword evidence="4" id="KW-1003">Cell membrane</keyword>
<evidence type="ECO:0000256" key="4">
    <source>
        <dbReference type="ARBA" id="ARBA00022475"/>
    </source>
</evidence>
<feature type="transmembrane region" description="Helical" evidence="8">
    <location>
        <begin position="240"/>
        <end position="259"/>
    </location>
</feature>
<reference evidence="10 11" key="1">
    <citation type="submission" date="2016-11" db="EMBL/GenBank/DDBJ databases">
        <authorList>
            <person name="Jaros S."/>
            <person name="Januszkiewicz K."/>
            <person name="Wedrychowicz H."/>
        </authorList>
    </citation>
    <scope>NUCLEOTIDE SEQUENCE [LARGE SCALE GENOMIC DNA]</scope>
    <source>
        <strain evidence="10 11">DSM 3090</strain>
    </source>
</reference>
<dbReference type="InterPro" id="IPR000515">
    <property type="entry name" value="MetI-like"/>
</dbReference>
<keyword evidence="6 8" id="KW-1133">Transmembrane helix</keyword>
<feature type="transmembrane region" description="Helical" evidence="8">
    <location>
        <begin position="91"/>
        <end position="111"/>
    </location>
</feature>
<dbReference type="CDD" id="cd06261">
    <property type="entry name" value="TM_PBP2"/>
    <property type="match status" value="1"/>
</dbReference>
<gene>
    <name evidence="10" type="ORF">SAMN02745248_00015</name>
</gene>
<name>A0A1M6J291_9CLOT</name>
<dbReference type="Gene3D" id="1.10.3720.10">
    <property type="entry name" value="MetI-like"/>
    <property type="match status" value="1"/>
</dbReference>
<dbReference type="PROSITE" id="PS50928">
    <property type="entry name" value="ABC_TM1"/>
    <property type="match status" value="1"/>
</dbReference>
<evidence type="ECO:0000259" key="9">
    <source>
        <dbReference type="PROSITE" id="PS50928"/>
    </source>
</evidence>
<evidence type="ECO:0000313" key="11">
    <source>
        <dbReference type="Proteomes" id="UP000183952"/>
    </source>
</evidence>
<evidence type="ECO:0000256" key="7">
    <source>
        <dbReference type="ARBA" id="ARBA00023136"/>
    </source>
</evidence>
<feature type="transmembrane region" description="Helical" evidence="8">
    <location>
        <begin position="54"/>
        <end position="79"/>
    </location>
</feature>
<sequence length="272" mass="30906">MKKFTSFPYLIWLFLFIVFPIGAILYYSFTIDISNPTFTLEHYKRFLSPIYMEIMYNSLLLALKATFICFLLGYPMAYIICGLKEKHKNTLLILLMLPMWMNFLLRTYAWISLLGKNGPISAILSLFGFNNVRLLYTETAVLIGMVYNYLPFMILPIFTSLNNMDKSLIEAAYDLGATKIKAFLLVIFPMSIKGVISGITMVFMPCVTTFVISKLLGGGKYMLIGNLIEQQYLTLYDWNFGSAISIAIILMIVLIIALVPKNDKSKGGGVLW</sequence>
<dbReference type="OrthoDB" id="9807047at2"/>
<evidence type="ECO:0000313" key="10">
    <source>
        <dbReference type="EMBL" id="SHJ40806.1"/>
    </source>
</evidence>
<feature type="transmembrane region" description="Helical" evidence="8">
    <location>
        <begin position="140"/>
        <end position="161"/>
    </location>
</feature>
<protein>
    <submittedName>
        <fullName evidence="10">Spermidine/putrescine transport system permease protein</fullName>
    </submittedName>
</protein>
<feature type="domain" description="ABC transmembrane type-1" evidence="9">
    <location>
        <begin position="55"/>
        <end position="259"/>
    </location>
</feature>
<keyword evidence="11" id="KW-1185">Reference proteome</keyword>
<evidence type="ECO:0000256" key="3">
    <source>
        <dbReference type="ARBA" id="ARBA00022448"/>
    </source>
</evidence>
<evidence type="ECO:0000256" key="1">
    <source>
        <dbReference type="ARBA" id="ARBA00004651"/>
    </source>
</evidence>
<evidence type="ECO:0000256" key="2">
    <source>
        <dbReference type="ARBA" id="ARBA00007069"/>
    </source>
</evidence>
<dbReference type="STRING" id="1121331.SAMN02745248_00015"/>
<evidence type="ECO:0000256" key="8">
    <source>
        <dbReference type="RuleBase" id="RU363032"/>
    </source>
</evidence>
<keyword evidence="3 8" id="KW-0813">Transport</keyword>
<dbReference type="RefSeq" id="WP_072900942.1">
    <property type="nucleotide sequence ID" value="NZ_FRAD01000003.1"/>
</dbReference>
<organism evidence="10 11">
    <name type="scientific">Hathewaya proteolytica DSM 3090</name>
    <dbReference type="NCBI Taxonomy" id="1121331"/>
    <lineage>
        <taxon>Bacteria</taxon>
        <taxon>Bacillati</taxon>
        <taxon>Bacillota</taxon>
        <taxon>Clostridia</taxon>
        <taxon>Eubacteriales</taxon>
        <taxon>Clostridiaceae</taxon>
        <taxon>Hathewaya</taxon>
    </lineage>
</organism>
<feature type="transmembrane region" description="Helical" evidence="8">
    <location>
        <begin position="182"/>
        <end position="212"/>
    </location>
</feature>
<evidence type="ECO:0000256" key="5">
    <source>
        <dbReference type="ARBA" id="ARBA00022692"/>
    </source>
</evidence>
<dbReference type="InterPro" id="IPR035906">
    <property type="entry name" value="MetI-like_sf"/>
</dbReference>
<evidence type="ECO:0000256" key="6">
    <source>
        <dbReference type="ARBA" id="ARBA00022989"/>
    </source>
</evidence>
<dbReference type="EMBL" id="FRAD01000003">
    <property type="protein sequence ID" value="SHJ40806.1"/>
    <property type="molecule type" value="Genomic_DNA"/>
</dbReference>
<dbReference type="AlphaFoldDB" id="A0A1M6J291"/>
<keyword evidence="7 8" id="KW-0472">Membrane</keyword>
<dbReference type="PANTHER" id="PTHR42929">
    <property type="entry name" value="INNER MEMBRANE ABC TRANSPORTER PERMEASE PROTEIN YDCU-RELATED-RELATED"/>
    <property type="match status" value="1"/>
</dbReference>
<dbReference type="Pfam" id="PF00528">
    <property type="entry name" value="BPD_transp_1"/>
    <property type="match status" value="1"/>
</dbReference>
<feature type="transmembrane region" description="Helical" evidence="8">
    <location>
        <begin position="7"/>
        <end position="29"/>
    </location>
</feature>
<dbReference type="Proteomes" id="UP000183952">
    <property type="component" value="Unassembled WGS sequence"/>
</dbReference>
<dbReference type="SUPFAM" id="SSF161098">
    <property type="entry name" value="MetI-like"/>
    <property type="match status" value="1"/>
</dbReference>
<dbReference type="GO" id="GO:0055085">
    <property type="term" value="P:transmembrane transport"/>
    <property type="evidence" value="ECO:0007669"/>
    <property type="project" value="InterPro"/>
</dbReference>
<comment type="subcellular location">
    <subcellularLocation>
        <location evidence="1 8">Cell membrane</location>
        <topology evidence="1 8">Multi-pass membrane protein</topology>
    </subcellularLocation>
</comment>
<proteinExistence type="inferred from homology"/>
<comment type="similarity">
    <text evidence="2">Belongs to the binding-protein-dependent transport system permease family. CysTW subfamily.</text>
</comment>